<comment type="caution">
    <text evidence="5">The sequence shown here is derived from an EMBL/GenBank/DDBJ whole genome shotgun (WGS) entry which is preliminary data.</text>
</comment>
<dbReference type="Proteomes" id="UP001209535">
    <property type="component" value="Unassembled WGS sequence"/>
</dbReference>
<dbReference type="InterPro" id="IPR016167">
    <property type="entry name" value="FAD-bd_PCMH_sub1"/>
</dbReference>
<evidence type="ECO:0000259" key="4">
    <source>
        <dbReference type="PROSITE" id="PS51387"/>
    </source>
</evidence>
<evidence type="ECO:0000313" key="6">
    <source>
        <dbReference type="Proteomes" id="UP001209535"/>
    </source>
</evidence>
<name>A0ABT2WZC3_9RHOB</name>
<dbReference type="PANTHER" id="PTHR42659">
    <property type="entry name" value="XANTHINE DEHYDROGENASE SUBUNIT C-RELATED"/>
    <property type="match status" value="1"/>
</dbReference>
<dbReference type="InterPro" id="IPR002346">
    <property type="entry name" value="Mopterin_DH_FAD-bd"/>
</dbReference>
<keyword evidence="6" id="KW-1185">Reference proteome</keyword>
<dbReference type="InterPro" id="IPR016169">
    <property type="entry name" value="FAD-bd_PCMH_sub2"/>
</dbReference>
<dbReference type="Gene3D" id="3.30.390.50">
    <property type="entry name" value="CO dehydrogenase flavoprotein, C-terminal domain"/>
    <property type="match status" value="1"/>
</dbReference>
<dbReference type="InterPro" id="IPR051312">
    <property type="entry name" value="Diverse_Substr_Oxidored"/>
</dbReference>
<reference evidence="5 6" key="1">
    <citation type="submission" date="2022-10" db="EMBL/GenBank/DDBJ databases">
        <title>Defluviimonas sp. nov., isolated from ocean surface sediments.</title>
        <authorList>
            <person name="He W."/>
            <person name="Wang L."/>
            <person name="Zhang D.-F."/>
        </authorList>
    </citation>
    <scope>NUCLEOTIDE SEQUENCE [LARGE SCALE GENOMIC DNA]</scope>
    <source>
        <strain evidence="5 6">WL0024</strain>
    </source>
</reference>
<gene>
    <name evidence="5" type="ORF">OEZ60_03325</name>
</gene>
<dbReference type="Gene3D" id="3.30.465.10">
    <property type="match status" value="1"/>
</dbReference>
<dbReference type="InterPro" id="IPR016166">
    <property type="entry name" value="FAD-bd_PCMH"/>
</dbReference>
<dbReference type="PROSITE" id="PS51387">
    <property type="entry name" value="FAD_PCMH"/>
    <property type="match status" value="1"/>
</dbReference>
<evidence type="ECO:0000256" key="3">
    <source>
        <dbReference type="ARBA" id="ARBA00023002"/>
    </source>
</evidence>
<keyword evidence="2" id="KW-0274">FAD</keyword>
<dbReference type="EMBL" id="JAOVQO010000002">
    <property type="protein sequence ID" value="MCU9847026.1"/>
    <property type="molecule type" value="Genomic_DNA"/>
</dbReference>
<protein>
    <submittedName>
        <fullName evidence="5">FAD binding domain-containing protein</fullName>
    </submittedName>
</protein>
<dbReference type="InterPro" id="IPR036683">
    <property type="entry name" value="CO_DH_flav_C_dom_sf"/>
</dbReference>
<dbReference type="Gene3D" id="3.30.43.10">
    <property type="entry name" value="Uridine Diphospho-n-acetylenolpyruvylglucosamine Reductase, domain 2"/>
    <property type="match status" value="1"/>
</dbReference>
<dbReference type="RefSeq" id="WP_263333173.1">
    <property type="nucleotide sequence ID" value="NZ_JAOVQO010000002.1"/>
</dbReference>
<evidence type="ECO:0000256" key="1">
    <source>
        <dbReference type="ARBA" id="ARBA00022630"/>
    </source>
</evidence>
<feature type="domain" description="FAD-binding PCMH-type" evidence="4">
    <location>
        <begin position="1"/>
        <end position="168"/>
    </location>
</feature>
<evidence type="ECO:0000313" key="5">
    <source>
        <dbReference type="EMBL" id="MCU9847026.1"/>
    </source>
</evidence>
<evidence type="ECO:0000256" key="2">
    <source>
        <dbReference type="ARBA" id="ARBA00022827"/>
    </source>
</evidence>
<keyword evidence="1" id="KW-0285">Flavoprotein</keyword>
<keyword evidence="3" id="KW-0560">Oxidoreductase</keyword>
<dbReference type="SMART" id="SM01092">
    <property type="entry name" value="CO_deh_flav_C"/>
    <property type="match status" value="1"/>
</dbReference>
<sequence>MTVFRPERLDAALGFLAEAPATLLAGGTDVFPALGDRPAPARVLDLTALADLKGITREGDHWRIGAGATWAELCRADLPPLFDGLKAAGRQVGSVQIQTTGTIAGNICNASPAADGVPVLLTLDASVELASAAGRRVVPLAAFVTGNRRTARAPDEIVTAILVPQIDGAVRSDFAKLGSRAYLVISIVSLAAVLRVEGDSVAEARIAVGACSAVPLRLAALERDLVGRRVGALGAVVRPEQFAALVPIDDVRGSAAYRRDAVCTLAVRMLDGWGAQG</sequence>
<dbReference type="SUPFAM" id="SSF56176">
    <property type="entry name" value="FAD-binding/transporter-associated domain-like"/>
    <property type="match status" value="1"/>
</dbReference>
<dbReference type="SUPFAM" id="SSF55447">
    <property type="entry name" value="CO dehydrogenase flavoprotein C-terminal domain-like"/>
    <property type="match status" value="1"/>
</dbReference>
<proteinExistence type="predicted"/>
<dbReference type="Pfam" id="PF03450">
    <property type="entry name" value="CO_deh_flav_C"/>
    <property type="match status" value="1"/>
</dbReference>
<dbReference type="PANTHER" id="PTHR42659:SF2">
    <property type="entry name" value="XANTHINE DEHYDROGENASE SUBUNIT C-RELATED"/>
    <property type="match status" value="1"/>
</dbReference>
<dbReference type="Pfam" id="PF00941">
    <property type="entry name" value="FAD_binding_5"/>
    <property type="match status" value="1"/>
</dbReference>
<organism evidence="5 6">
    <name type="scientific">Albidovulum salinarum</name>
    <dbReference type="NCBI Taxonomy" id="2984153"/>
    <lineage>
        <taxon>Bacteria</taxon>
        <taxon>Pseudomonadati</taxon>
        <taxon>Pseudomonadota</taxon>
        <taxon>Alphaproteobacteria</taxon>
        <taxon>Rhodobacterales</taxon>
        <taxon>Paracoccaceae</taxon>
        <taxon>Albidovulum</taxon>
    </lineage>
</organism>
<dbReference type="InterPro" id="IPR036318">
    <property type="entry name" value="FAD-bd_PCMH-like_sf"/>
</dbReference>
<accession>A0ABT2WZC3</accession>
<dbReference type="InterPro" id="IPR005107">
    <property type="entry name" value="CO_DH_flav_C"/>
</dbReference>